<dbReference type="VEuPathDB" id="VectorBase:GPPI041574"/>
<dbReference type="Proteomes" id="UP000092460">
    <property type="component" value="Unassembled WGS sequence"/>
</dbReference>
<evidence type="ECO:0000313" key="1">
    <source>
        <dbReference type="EnsemblMetazoa" id="GPPI041574-PA"/>
    </source>
</evidence>
<keyword evidence="2" id="KW-1185">Reference proteome</keyword>
<protein>
    <submittedName>
        <fullName evidence="1">Uncharacterized protein</fullName>
    </submittedName>
</protein>
<name>A0A1B0BVB5_9MUSC</name>
<accession>A0A1B0BVB5</accession>
<dbReference type="EnsemblMetazoa" id="GPPI041574-RA">
    <property type="protein sequence ID" value="GPPI041574-PA"/>
    <property type="gene ID" value="GPPI041574"/>
</dbReference>
<sequence>MPKPARSGLLNTISVSITGIDDQLAKAGEHGYEGLRAVLHNYLSMCGRRRGTNAKQDVYWLDEEFRWLKKMILCDQLYSLPLLVYCSTFRLKSYLLALGTIYNHALIYLSGIKLLPPLVLSQTHKPEVNEFY</sequence>
<evidence type="ECO:0000313" key="2">
    <source>
        <dbReference type="Proteomes" id="UP000092460"/>
    </source>
</evidence>
<organism evidence="1 2">
    <name type="scientific">Glossina palpalis gambiensis</name>
    <dbReference type="NCBI Taxonomy" id="67801"/>
    <lineage>
        <taxon>Eukaryota</taxon>
        <taxon>Metazoa</taxon>
        <taxon>Ecdysozoa</taxon>
        <taxon>Arthropoda</taxon>
        <taxon>Hexapoda</taxon>
        <taxon>Insecta</taxon>
        <taxon>Pterygota</taxon>
        <taxon>Neoptera</taxon>
        <taxon>Endopterygota</taxon>
        <taxon>Diptera</taxon>
        <taxon>Brachycera</taxon>
        <taxon>Muscomorpha</taxon>
        <taxon>Hippoboscoidea</taxon>
        <taxon>Glossinidae</taxon>
        <taxon>Glossina</taxon>
    </lineage>
</organism>
<reference evidence="2" key="1">
    <citation type="submission" date="2015-01" db="EMBL/GenBank/DDBJ databases">
        <authorList>
            <person name="Aksoy S."/>
            <person name="Warren W."/>
            <person name="Wilson R.K."/>
        </authorList>
    </citation>
    <scope>NUCLEOTIDE SEQUENCE [LARGE SCALE GENOMIC DNA]</scope>
    <source>
        <strain evidence="2">IAEA</strain>
    </source>
</reference>
<dbReference type="EMBL" id="JXJN01021172">
    <property type="status" value="NOT_ANNOTATED_CDS"/>
    <property type="molecule type" value="Genomic_DNA"/>
</dbReference>
<dbReference type="AlphaFoldDB" id="A0A1B0BVB5"/>
<reference evidence="1" key="2">
    <citation type="submission" date="2020-05" db="UniProtKB">
        <authorList>
            <consortium name="EnsemblMetazoa"/>
        </authorList>
    </citation>
    <scope>IDENTIFICATION</scope>
    <source>
        <strain evidence="1">IAEA</strain>
    </source>
</reference>
<proteinExistence type="predicted"/>